<sequence>MEDTPNAFNIEGFCLAHGVKRSLVYDEIKAGRLRVRKAGRRTLIRKVDADSWLDNLPEGTASKRTEG</sequence>
<evidence type="ECO:0000313" key="2">
    <source>
        <dbReference type="EMBL" id="MBB3706558.1"/>
    </source>
</evidence>
<dbReference type="EMBL" id="JACICB010000009">
    <property type="protein sequence ID" value="MBB3706558.1"/>
    <property type="molecule type" value="Genomic_DNA"/>
</dbReference>
<proteinExistence type="predicted"/>
<dbReference type="EMBL" id="CP015005">
    <property type="protein sequence ID" value="AMS40509.1"/>
    <property type="molecule type" value="Genomic_DNA"/>
</dbReference>
<dbReference type="Proteomes" id="UP000075755">
    <property type="component" value="Chromosome"/>
</dbReference>
<evidence type="ECO:0000313" key="3">
    <source>
        <dbReference type="Proteomes" id="UP000075755"/>
    </source>
</evidence>
<dbReference type="KEGG" id="aak:AA2016_1577"/>
<reference evidence="1 3" key="1">
    <citation type="submission" date="2016-03" db="EMBL/GenBank/DDBJ databases">
        <title>Complete genome of Aminobacter aminovorans KCTC 2477.</title>
        <authorList>
            <person name="Kim K.M."/>
        </authorList>
    </citation>
    <scope>NUCLEOTIDE SEQUENCE [LARGE SCALE GENOMIC DNA]</scope>
    <source>
        <strain evidence="1 3">KCTC 2477</strain>
    </source>
</reference>
<reference evidence="2 4" key="2">
    <citation type="submission" date="2020-08" db="EMBL/GenBank/DDBJ databases">
        <title>Genomic Encyclopedia of Type Strains, Phase IV (KMG-IV): sequencing the most valuable type-strain genomes for metagenomic binning, comparative biology and taxonomic classification.</title>
        <authorList>
            <person name="Goeker M."/>
        </authorList>
    </citation>
    <scope>NUCLEOTIDE SEQUENCE [LARGE SCALE GENOMIC DNA]</scope>
    <source>
        <strain evidence="2 4">DSM 10368</strain>
    </source>
</reference>
<accession>A0AAC8YM01</accession>
<dbReference type="Proteomes" id="UP000577697">
    <property type="component" value="Unassembled WGS sequence"/>
</dbReference>
<protein>
    <recommendedName>
        <fullName evidence="5">Helix-turn-helix domain-containing protein</fullName>
    </recommendedName>
</protein>
<name>A0AAC8YM01_AMIAI</name>
<evidence type="ECO:0000313" key="1">
    <source>
        <dbReference type="EMBL" id="AMS40509.1"/>
    </source>
</evidence>
<dbReference type="AlphaFoldDB" id="A0AAC8YM01"/>
<evidence type="ECO:0000313" key="4">
    <source>
        <dbReference type="Proteomes" id="UP000577697"/>
    </source>
</evidence>
<evidence type="ECO:0008006" key="5">
    <source>
        <dbReference type="Google" id="ProtNLM"/>
    </source>
</evidence>
<organism evidence="1 3">
    <name type="scientific">Aminobacter aminovorans</name>
    <name type="common">Chelatobacter heintzii</name>
    <dbReference type="NCBI Taxonomy" id="83263"/>
    <lineage>
        <taxon>Bacteria</taxon>
        <taxon>Pseudomonadati</taxon>
        <taxon>Pseudomonadota</taxon>
        <taxon>Alphaproteobacteria</taxon>
        <taxon>Hyphomicrobiales</taxon>
        <taxon>Phyllobacteriaceae</taxon>
        <taxon>Aminobacter</taxon>
    </lineage>
</organism>
<gene>
    <name evidence="1" type="ORF">AA2016_1577</name>
    <name evidence="2" type="ORF">FHS67_002880</name>
</gene>
<keyword evidence="4" id="KW-1185">Reference proteome</keyword>